<evidence type="ECO:0000256" key="3">
    <source>
        <dbReference type="ARBA" id="ARBA00022679"/>
    </source>
</evidence>
<comment type="similarity">
    <text evidence="1">Belongs to the TENT family.</text>
</comment>
<dbReference type="SMART" id="SM01153">
    <property type="entry name" value="DUF1693"/>
    <property type="match status" value="1"/>
</dbReference>
<dbReference type="KEGG" id="gmh:115534605"/>
<dbReference type="OrthoDB" id="10065073at2759"/>
<dbReference type="Pfam" id="PF07984">
    <property type="entry name" value="NTP_transf_7"/>
    <property type="match status" value="1"/>
</dbReference>
<dbReference type="GO" id="GO:0048255">
    <property type="term" value="P:mRNA stabilization"/>
    <property type="evidence" value="ECO:0007669"/>
    <property type="project" value="TreeGrafter"/>
</dbReference>
<dbReference type="GeneTree" id="ENSGT00940000157191"/>
<dbReference type="RefSeq" id="XP_030201559.1">
    <property type="nucleotide sequence ID" value="XM_030345699.1"/>
</dbReference>
<reference evidence="5" key="1">
    <citation type="submission" date="2025-08" db="UniProtKB">
        <authorList>
            <consortium name="Ensembl"/>
        </authorList>
    </citation>
    <scope>IDENTIFICATION</scope>
</reference>
<comment type="catalytic activity">
    <reaction evidence="4">
        <text>RNA(n) + ATP = RNA(n)-3'-adenine ribonucleotide + diphosphate</text>
        <dbReference type="Rhea" id="RHEA:11332"/>
        <dbReference type="Rhea" id="RHEA-COMP:14527"/>
        <dbReference type="Rhea" id="RHEA-COMP:17347"/>
        <dbReference type="ChEBI" id="CHEBI:30616"/>
        <dbReference type="ChEBI" id="CHEBI:33019"/>
        <dbReference type="ChEBI" id="CHEBI:140395"/>
        <dbReference type="ChEBI" id="CHEBI:173115"/>
        <dbReference type="EC" id="2.7.7.19"/>
    </reaction>
    <physiologicalReaction direction="left-to-right" evidence="4">
        <dbReference type="Rhea" id="RHEA:11333"/>
    </physiologicalReaction>
</comment>
<name>A0A8C4ZWZ0_GADMO</name>
<dbReference type="PANTHER" id="PTHR12974:SF47">
    <property type="entry name" value="POLYNUCLEOTIDE ADENYLYLTRANSFERASE"/>
    <property type="match status" value="1"/>
</dbReference>
<dbReference type="InterPro" id="IPR012937">
    <property type="entry name" value="TET5"/>
</dbReference>
<dbReference type="EC" id="2.7.7.19" evidence="2"/>
<proteinExistence type="inferred from homology"/>
<evidence type="ECO:0000313" key="6">
    <source>
        <dbReference type="Proteomes" id="UP000694546"/>
    </source>
</evidence>
<dbReference type="PANTHER" id="PTHR12974">
    <property type="entry name" value="PRION-LIKE- Q/N-RICH -DOMAIN-BEARING PROTEIN PROTEIN 44"/>
    <property type="match status" value="1"/>
</dbReference>
<reference evidence="5" key="2">
    <citation type="submission" date="2025-09" db="UniProtKB">
        <authorList>
            <consortium name="Ensembl"/>
        </authorList>
    </citation>
    <scope>IDENTIFICATION</scope>
</reference>
<accession>A0A8C4ZWZ0</accession>
<dbReference type="OMA" id="NTFCPWL"/>
<sequence length="416" mass="47748">MDEPADSPPPVDSCLDRDSLNLSVLNWDQVQRLDAILTSSIPIHGRWNFPTLEMKPRDIVKVVRCRMEEKRIHVREVRLNGSAASHVLHEDSGLGWKDLDLIFCADLKGELEFQIVKDIVLDALLDFLPEGVNKEKITPVTLKEAYVQKMVKVCNDSDRWSLISLSNNRGKNVELKFVDSLRRQFEFSVDSFQIRLDSLLLFYECSEHPMAATFHPTILGESVYGDFPAALDHLRRRLICTRSPEEIRGGGLLKYCHLLVRGFRAACAAEMKLLQRYMCSRFFIDFSDIGEQRRKLESYLQNHFVGLEDRKYDYLATLYEVVRESTVCLMGHERRQTLSLISSLALRVLAEQNAIPNAANVTCFYQPAPYVADGNFSNYYVAQVQPVYSCPPSPSRHYHPPPYHPVYQQATWLPCN</sequence>
<dbReference type="Ensembl" id="ENSGMOT00000059233.1">
    <property type="protein sequence ID" value="ENSGMOP00000022901.1"/>
    <property type="gene ID" value="ENSGMOG00000026747.1"/>
</dbReference>
<dbReference type="GeneID" id="115534605"/>
<dbReference type="Proteomes" id="UP000694546">
    <property type="component" value="Chromosome 21"/>
</dbReference>
<evidence type="ECO:0000256" key="4">
    <source>
        <dbReference type="ARBA" id="ARBA00047933"/>
    </source>
</evidence>
<keyword evidence="6" id="KW-1185">Reference proteome</keyword>
<dbReference type="GO" id="GO:1990817">
    <property type="term" value="F:poly(A) RNA polymerase activity"/>
    <property type="evidence" value="ECO:0007669"/>
    <property type="project" value="UniProtKB-EC"/>
</dbReference>
<dbReference type="AlphaFoldDB" id="A0A8C4ZWZ0"/>
<keyword evidence="3" id="KW-0808">Transferase</keyword>
<evidence type="ECO:0000256" key="1">
    <source>
        <dbReference type="ARBA" id="ARBA00007631"/>
    </source>
</evidence>
<organism evidence="5 6">
    <name type="scientific">Gadus morhua</name>
    <name type="common">Atlantic cod</name>
    <dbReference type="NCBI Taxonomy" id="8049"/>
    <lineage>
        <taxon>Eukaryota</taxon>
        <taxon>Metazoa</taxon>
        <taxon>Chordata</taxon>
        <taxon>Craniata</taxon>
        <taxon>Vertebrata</taxon>
        <taxon>Euteleostomi</taxon>
        <taxon>Actinopterygii</taxon>
        <taxon>Neopterygii</taxon>
        <taxon>Teleostei</taxon>
        <taxon>Neoteleostei</taxon>
        <taxon>Acanthomorphata</taxon>
        <taxon>Zeiogadaria</taxon>
        <taxon>Gadariae</taxon>
        <taxon>Gadiformes</taxon>
        <taxon>Gadoidei</taxon>
        <taxon>Gadidae</taxon>
        <taxon>Gadus</taxon>
    </lineage>
</organism>
<dbReference type="GO" id="GO:0003723">
    <property type="term" value="F:RNA binding"/>
    <property type="evidence" value="ECO:0007669"/>
    <property type="project" value="TreeGrafter"/>
</dbReference>
<evidence type="ECO:0000256" key="2">
    <source>
        <dbReference type="ARBA" id="ARBA00012388"/>
    </source>
</evidence>
<gene>
    <name evidence="5" type="primary">LOC115534605</name>
</gene>
<evidence type="ECO:0000313" key="5">
    <source>
        <dbReference type="Ensembl" id="ENSGMOP00000022901.1"/>
    </source>
</evidence>
<protein>
    <recommendedName>
        <fullName evidence="2">polynucleotide adenylyltransferase</fullName>
        <ecNumber evidence="2">2.7.7.19</ecNumber>
    </recommendedName>
</protein>